<evidence type="ECO:0000256" key="2">
    <source>
        <dbReference type="ARBA" id="ARBA00022723"/>
    </source>
</evidence>
<organism evidence="5 6">
    <name type="scientific">Jiangella rhizosphaerae</name>
    <dbReference type="NCBI Taxonomy" id="2293569"/>
    <lineage>
        <taxon>Bacteria</taxon>
        <taxon>Bacillati</taxon>
        <taxon>Actinomycetota</taxon>
        <taxon>Actinomycetes</taxon>
        <taxon>Jiangellales</taxon>
        <taxon>Jiangellaceae</taxon>
        <taxon>Jiangella</taxon>
    </lineage>
</organism>
<protein>
    <submittedName>
        <fullName evidence="5">Dipeptidase</fullName>
    </submittedName>
</protein>
<evidence type="ECO:0000259" key="4">
    <source>
        <dbReference type="Pfam" id="PF07687"/>
    </source>
</evidence>
<sequence length="446" mass="45950">MTDLRAAVEAVLPSVRADLERLVRIPSISADPTRAGDVRASAEAVAELARGAGAAQADVVSVDGGAPAVIATWPAPEGAPTVLLYAHHDVQPTGPADQWSSGPFEPTERGGRLYGRGVSDDKAGVAMHLAALRAFDGRPPVGVVLFVEGEEEIGSPTFTTFLQTYRDRLAADVIVVADSANWTPDTPALTTSLRGLADCTVTVRVLEHAVHSGVFGGPVLDALTSLCRLLATLHDEKGDVAVAGLVTDPAADVEYPEERYRGEAAVLDGVELSGTGPLADRLWSRPAISVLAIDAPAVADAANILIHRASAKVSLRLAASQDPQAALEALTEHLRSHAGFGVQVEVTDGAVGGGCVLPTSGPAFEAAEAALTEAFGVASVRAGMGGSIPFIAEFQEAFPEATVLATGAGDPDTRAHGLDESLHLGMFAKGCLAEALLLDRLSRLPG</sequence>
<dbReference type="GO" id="GO:0046872">
    <property type="term" value="F:metal ion binding"/>
    <property type="evidence" value="ECO:0007669"/>
    <property type="project" value="UniProtKB-KW"/>
</dbReference>
<dbReference type="SUPFAM" id="SSF53187">
    <property type="entry name" value="Zn-dependent exopeptidases"/>
    <property type="match status" value="1"/>
</dbReference>
<accession>A0A418KXL8</accession>
<dbReference type="GO" id="GO:0006508">
    <property type="term" value="P:proteolysis"/>
    <property type="evidence" value="ECO:0007669"/>
    <property type="project" value="UniProtKB-KW"/>
</dbReference>
<dbReference type="Pfam" id="PF01546">
    <property type="entry name" value="Peptidase_M20"/>
    <property type="match status" value="1"/>
</dbReference>
<reference evidence="5 6" key="1">
    <citation type="submission" date="2018-09" db="EMBL/GenBank/DDBJ databases">
        <title>Isolation, diversity and antifungal activity of actinobacteria from wheat.</title>
        <authorList>
            <person name="Han C."/>
        </authorList>
    </citation>
    <scope>NUCLEOTIDE SEQUENCE [LARGE SCALE GENOMIC DNA]</scope>
    <source>
        <strain evidence="5 6">NEAU-YY265</strain>
    </source>
</reference>
<keyword evidence="2" id="KW-0479">Metal-binding</keyword>
<name>A0A418KXL8_9ACTN</name>
<dbReference type="Gene3D" id="3.40.630.10">
    <property type="entry name" value="Zn peptidases"/>
    <property type="match status" value="1"/>
</dbReference>
<dbReference type="InterPro" id="IPR002933">
    <property type="entry name" value="Peptidase_M20"/>
</dbReference>
<dbReference type="PANTHER" id="PTHR43270">
    <property type="entry name" value="BETA-ALA-HIS DIPEPTIDASE"/>
    <property type="match status" value="1"/>
</dbReference>
<evidence type="ECO:0000313" key="5">
    <source>
        <dbReference type="EMBL" id="RIQ36714.1"/>
    </source>
</evidence>
<dbReference type="RefSeq" id="WP_119658220.1">
    <property type="nucleotide sequence ID" value="NZ_QUAL01000016.1"/>
</dbReference>
<evidence type="ECO:0000256" key="3">
    <source>
        <dbReference type="ARBA" id="ARBA00022801"/>
    </source>
</evidence>
<dbReference type="OrthoDB" id="9761532at2"/>
<feature type="domain" description="Peptidase M20 dimerisation" evidence="4">
    <location>
        <begin position="192"/>
        <end position="338"/>
    </location>
</feature>
<keyword evidence="3" id="KW-0378">Hydrolase</keyword>
<dbReference type="Pfam" id="PF07687">
    <property type="entry name" value="M20_dimer"/>
    <property type="match status" value="1"/>
</dbReference>
<comment type="caution">
    <text evidence="5">The sequence shown here is derived from an EMBL/GenBank/DDBJ whole genome shotgun (WGS) entry which is preliminary data.</text>
</comment>
<dbReference type="NCBIfam" id="NF005914">
    <property type="entry name" value="PRK07907.1"/>
    <property type="match status" value="1"/>
</dbReference>
<dbReference type="InterPro" id="IPR011650">
    <property type="entry name" value="Peptidase_M20_dimer"/>
</dbReference>
<dbReference type="AlphaFoldDB" id="A0A418KXL8"/>
<dbReference type="Gene3D" id="3.30.70.360">
    <property type="match status" value="1"/>
</dbReference>
<evidence type="ECO:0000256" key="1">
    <source>
        <dbReference type="ARBA" id="ARBA00022670"/>
    </source>
</evidence>
<dbReference type="PANTHER" id="PTHR43270:SF12">
    <property type="entry name" value="SUCCINYL-DIAMINOPIMELATE DESUCCINYLASE"/>
    <property type="match status" value="1"/>
</dbReference>
<dbReference type="InterPro" id="IPR051458">
    <property type="entry name" value="Cyt/Met_Dipeptidase"/>
</dbReference>
<keyword evidence="6" id="KW-1185">Reference proteome</keyword>
<gene>
    <name evidence="5" type="ORF">DY240_01570</name>
</gene>
<proteinExistence type="predicted"/>
<dbReference type="GO" id="GO:0008233">
    <property type="term" value="F:peptidase activity"/>
    <property type="evidence" value="ECO:0007669"/>
    <property type="project" value="UniProtKB-KW"/>
</dbReference>
<keyword evidence="1" id="KW-0645">Protease</keyword>
<evidence type="ECO:0000313" key="6">
    <source>
        <dbReference type="Proteomes" id="UP000284057"/>
    </source>
</evidence>
<dbReference type="Proteomes" id="UP000284057">
    <property type="component" value="Unassembled WGS sequence"/>
</dbReference>
<dbReference type="EMBL" id="QUAL01000016">
    <property type="protein sequence ID" value="RIQ36714.1"/>
    <property type="molecule type" value="Genomic_DNA"/>
</dbReference>